<accession>A0A232ET66</accession>
<evidence type="ECO:0000256" key="1">
    <source>
        <dbReference type="SAM" id="MobiDB-lite"/>
    </source>
</evidence>
<dbReference type="AlphaFoldDB" id="A0A232ET66"/>
<feature type="region of interest" description="Disordered" evidence="1">
    <location>
        <begin position="63"/>
        <end position="89"/>
    </location>
</feature>
<proteinExistence type="predicted"/>
<dbReference type="Proteomes" id="UP000215335">
    <property type="component" value="Unassembled WGS sequence"/>
</dbReference>
<sequence>MLKKTVPFEKRVINVGWRHKSSVTDEYFHLGSRLAPTLKIKSLSESIPKIYVQVIITKYVDSSNNTSTDTEYKHFDDKEPSCSSVKIDQKKKYENNRSEKLLQDISNHDLSDNILNNDLPKNYCNESQTLNSFLDQFVFILEE</sequence>
<keyword evidence="3" id="KW-1185">Reference proteome</keyword>
<protein>
    <submittedName>
        <fullName evidence="2">Uncharacterized protein</fullName>
    </submittedName>
</protein>
<gene>
    <name evidence="2" type="ORF">TSAR_013812</name>
</gene>
<evidence type="ECO:0000313" key="3">
    <source>
        <dbReference type="Proteomes" id="UP000215335"/>
    </source>
</evidence>
<feature type="compositionally biased region" description="Basic and acidic residues" evidence="1">
    <location>
        <begin position="70"/>
        <end position="80"/>
    </location>
</feature>
<name>A0A232ET66_9HYME</name>
<reference evidence="2 3" key="1">
    <citation type="journal article" date="2017" name="Curr. Biol.">
        <title>The Evolution of Venom by Co-option of Single-Copy Genes.</title>
        <authorList>
            <person name="Martinson E.O."/>
            <person name="Mrinalini"/>
            <person name="Kelkar Y.D."/>
            <person name="Chang C.H."/>
            <person name="Werren J.H."/>
        </authorList>
    </citation>
    <scope>NUCLEOTIDE SEQUENCE [LARGE SCALE GENOMIC DNA]</scope>
    <source>
        <strain evidence="2 3">Alberta</strain>
        <tissue evidence="2">Whole body</tissue>
    </source>
</reference>
<comment type="caution">
    <text evidence="2">The sequence shown here is derived from an EMBL/GenBank/DDBJ whole genome shotgun (WGS) entry which is preliminary data.</text>
</comment>
<organism evidence="2 3">
    <name type="scientific">Trichomalopsis sarcophagae</name>
    <dbReference type="NCBI Taxonomy" id="543379"/>
    <lineage>
        <taxon>Eukaryota</taxon>
        <taxon>Metazoa</taxon>
        <taxon>Ecdysozoa</taxon>
        <taxon>Arthropoda</taxon>
        <taxon>Hexapoda</taxon>
        <taxon>Insecta</taxon>
        <taxon>Pterygota</taxon>
        <taxon>Neoptera</taxon>
        <taxon>Endopterygota</taxon>
        <taxon>Hymenoptera</taxon>
        <taxon>Apocrita</taxon>
        <taxon>Proctotrupomorpha</taxon>
        <taxon>Chalcidoidea</taxon>
        <taxon>Pteromalidae</taxon>
        <taxon>Pteromalinae</taxon>
        <taxon>Trichomalopsis</taxon>
    </lineage>
</organism>
<evidence type="ECO:0000313" key="2">
    <source>
        <dbReference type="EMBL" id="OXU21532.1"/>
    </source>
</evidence>
<dbReference type="EMBL" id="NNAY01002332">
    <property type="protein sequence ID" value="OXU21532.1"/>
    <property type="molecule type" value="Genomic_DNA"/>
</dbReference>